<evidence type="ECO:0000313" key="2">
    <source>
        <dbReference type="Proteomes" id="UP000265716"/>
    </source>
</evidence>
<evidence type="ECO:0000313" key="1">
    <source>
        <dbReference type="EMBL" id="RHY40582.1"/>
    </source>
</evidence>
<proteinExistence type="predicted"/>
<dbReference type="VEuPathDB" id="FungiDB:H257_19299"/>
<reference evidence="1 2" key="1">
    <citation type="submission" date="2018-08" db="EMBL/GenBank/DDBJ databases">
        <title>Aphanomyces genome sequencing and annotation.</title>
        <authorList>
            <person name="Minardi D."/>
            <person name="Oidtmann B."/>
            <person name="Van Der Giezen M."/>
            <person name="Studholme D.J."/>
        </authorList>
    </citation>
    <scope>NUCLEOTIDE SEQUENCE [LARGE SCALE GENOMIC DNA]</scope>
    <source>
        <strain evidence="1 2">SA</strain>
    </source>
</reference>
<protein>
    <submittedName>
        <fullName evidence="1">Uncharacterized protein</fullName>
    </submittedName>
</protein>
<dbReference type="EMBL" id="QUTC01010230">
    <property type="protein sequence ID" value="RHY40582.1"/>
    <property type="molecule type" value="Genomic_DNA"/>
</dbReference>
<name>A0A397CE37_APHAT</name>
<gene>
    <name evidence="1" type="ORF">DYB38_010369</name>
</gene>
<dbReference type="AlphaFoldDB" id="A0A397CE37"/>
<accession>A0A397CE37</accession>
<comment type="caution">
    <text evidence="1">The sequence shown here is derived from an EMBL/GenBank/DDBJ whole genome shotgun (WGS) entry which is preliminary data.</text>
</comment>
<organism evidence="1 2">
    <name type="scientific">Aphanomyces astaci</name>
    <name type="common">Crayfish plague agent</name>
    <dbReference type="NCBI Taxonomy" id="112090"/>
    <lineage>
        <taxon>Eukaryota</taxon>
        <taxon>Sar</taxon>
        <taxon>Stramenopiles</taxon>
        <taxon>Oomycota</taxon>
        <taxon>Saprolegniomycetes</taxon>
        <taxon>Saprolegniales</taxon>
        <taxon>Verrucalvaceae</taxon>
        <taxon>Aphanomyces</taxon>
    </lineage>
</organism>
<sequence>MLFLAAASVSIQHIATLDLTHTKTMEVDLPVEDHHEGITEHTETDGRAGGDDASSLPEHVVGDGPGAASADHADHVCDHPVPDLHEPSVAGDSSKTQVVMNGDADEYFEQQKDRFLGLLQHLQAVQSSLKRHASLLTQFVGSASQLGVDIRYTRIHYQRVLRSWSHAISCVVQGSGENAFSTAMASQEAQMTEADATLSGALRILEGRIQHMKSFHRGDTSALEAKAMEARVAMDACTLGLYRVFAKYEADRRSMLDTELDMVTNVILAVESSM</sequence>
<dbReference type="Proteomes" id="UP000265716">
    <property type="component" value="Unassembled WGS sequence"/>
</dbReference>